<evidence type="ECO:0000256" key="7">
    <source>
        <dbReference type="ARBA" id="ARBA00023136"/>
    </source>
</evidence>
<feature type="transmembrane region" description="Helical" evidence="8">
    <location>
        <begin position="331"/>
        <end position="352"/>
    </location>
</feature>
<feature type="transmembrane region" description="Helical" evidence="8">
    <location>
        <begin position="7"/>
        <end position="28"/>
    </location>
</feature>
<keyword evidence="5 8" id="KW-0812">Transmembrane</keyword>
<evidence type="ECO:0000256" key="4">
    <source>
        <dbReference type="ARBA" id="ARBA00022544"/>
    </source>
</evidence>
<dbReference type="GO" id="GO:0016020">
    <property type="term" value="C:membrane"/>
    <property type="evidence" value="ECO:0007669"/>
    <property type="project" value="UniProtKB-SubCell"/>
</dbReference>
<name>A0A2A8H8N7_9BACI</name>
<gene>
    <name evidence="9" type="ORF">CN585_27155</name>
</gene>
<feature type="transmembrane region" description="Helical" evidence="8">
    <location>
        <begin position="269"/>
        <end position="291"/>
    </location>
</feature>
<keyword evidence="3" id="KW-0813">Transport</keyword>
<comment type="subcellular location">
    <subcellularLocation>
        <location evidence="1">Membrane</location>
        <topology evidence="1">Multi-pass membrane protein</topology>
    </subcellularLocation>
</comment>
<comment type="caution">
    <text evidence="9">The sequence shown here is derived from an EMBL/GenBank/DDBJ whole genome shotgun (WGS) entry which is preliminary data.</text>
</comment>
<evidence type="ECO:0000256" key="3">
    <source>
        <dbReference type="ARBA" id="ARBA00022448"/>
    </source>
</evidence>
<keyword evidence="6 8" id="KW-1133">Transmembrane helix</keyword>
<organism evidence="9 10">
    <name type="scientific">Bacillus toyonensis</name>
    <dbReference type="NCBI Taxonomy" id="155322"/>
    <lineage>
        <taxon>Bacteria</taxon>
        <taxon>Bacillati</taxon>
        <taxon>Bacillota</taxon>
        <taxon>Bacilli</taxon>
        <taxon>Bacillales</taxon>
        <taxon>Bacillaceae</taxon>
        <taxon>Bacillus</taxon>
        <taxon>Bacillus cereus group</taxon>
    </lineage>
</organism>
<keyword evidence="7 8" id="KW-0472">Membrane</keyword>
<evidence type="ECO:0000313" key="10">
    <source>
        <dbReference type="Proteomes" id="UP000220841"/>
    </source>
</evidence>
<dbReference type="GO" id="GO:0009847">
    <property type="term" value="P:spore germination"/>
    <property type="evidence" value="ECO:0007669"/>
    <property type="project" value="InterPro"/>
</dbReference>
<evidence type="ECO:0000256" key="2">
    <source>
        <dbReference type="ARBA" id="ARBA00007998"/>
    </source>
</evidence>
<sequence length="359" mass="41138">MAKQMVNFFQIALVLIGSTGIINHVIIIPMLLDHSGRDSWISIIILSLVYIIWIPCVFIVHKYTREEHLFSWLMRNYGGFITYPLLSIIVLYLIILGTITLKETLTFFSFYLPETPRILLGVLLSIICFYNIQRGVQSIALTTGILLPVVFLLGFFVMITNFPHKDYSLLKPIMEHGIDPVIKGMIYPAAGFIELIFILFLQHHMRTKIKLSQLIIVGIILASITLGPTMAAIVEFGPFVAANQRYPAFEEWRLVSIGKYIEHLDFLSVYQWLVGVFIRISLVIFLIPDVLQVTKRKASNQIRFASLMFMVIICILPISDASFYWFLSYVFLPISAIGLFLFSMLLLVFVWVSKNKKRA</sequence>
<proteinExistence type="inferred from homology"/>
<keyword evidence="4" id="KW-0309">Germination</keyword>
<feature type="transmembrane region" description="Helical" evidence="8">
    <location>
        <begin position="214"/>
        <end position="234"/>
    </location>
</feature>
<feature type="transmembrane region" description="Helical" evidence="8">
    <location>
        <begin position="139"/>
        <end position="162"/>
    </location>
</feature>
<feature type="transmembrane region" description="Helical" evidence="8">
    <location>
        <begin position="182"/>
        <end position="202"/>
    </location>
</feature>
<dbReference type="EMBL" id="NUBY01000216">
    <property type="protein sequence ID" value="PEP93138.1"/>
    <property type="molecule type" value="Genomic_DNA"/>
</dbReference>
<evidence type="ECO:0000313" key="9">
    <source>
        <dbReference type="EMBL" id="PEP93138.1"/>
    </source>
</evidence>
<dbReference type="Pfam" id="PF03845">
    <property type="entry name" value="Spore_permease"/>
    <property type="match status" value="1"/>
</dbReference>
<feature type="transmembrane region" description="Helical" evidence="8">
    <location>
        <begin position="303"/>
        <end position="325"/>
    </location>
</feature>
<evidence type="ECO:0000256" key="6">
    <source>
        <dbReference type="ARBA" id="ARBA00022989"/>
    </source>
</evidence>
<protein>
    <submittedName>
        <fullName evidence="9">Spore gernimation protein</fullName>
    </submittedName>
</protein>
<dbReference type="InterPro" id="IPR004761">
    <property type="entry name" value="Spore_GerAB"/>
</dbReference>
<evidence type="ECO:0000256" key="5">
    <source>
        <dbReference type="ARBA" id="ARBA00022692"/>
    </source>
</evidence>
<accession>A0A2A8H8N7</accession>
<feature type="transmembrane region" description="Helical" evidence="8">
    <location>
        <begin position="40"/>
        <end position="60"/>
    </location>
</feature>
<comment type="similarity">
    <text evidence="2">Belongs to the amino acid-polyamine-organocation (APC) superfamily. Spore germination protein (SGP) (TC 2.A.3.9) family.</text>
</comment>
<evidence type="ECO:0000256" key="1">
    <source>
        <dbReference type="ARBA" id="ARBA00004141"/>
    </source>
</evidence>
<dbReference type="Proteomes" id="UP000220841">
    <property type="component" value="Unassembled WGS sequence"/>
</dbReference>
<feature type="transmembrane region" description="Helical" evidence="8">
    <location>
        <begin position="72"/>
        <end position="95"/>
    </location>
</feature>
<dbReference type="NCBIfam" id="TIGR00912">
    <property type="entry name" value="2A0309"/>
    <property type="match status" value="1"/>
</dbReference>
<reference evidence="9 10" key="1">
    <citation type="submission" date="2017-09" db="EMBL/GenBank/DDBJ databases">
        <title>Large-scale bioinformatics analysis of Bacillus genomes uncovers conserved roles of natural products in bacterial physiology.</title>
        <authorList>
            <consortium name="Agbiome Team Llc"/>
            <person name="Bleich R.M."/>
            <person name="Grubbs K.J."/>
            <person name="Santa Maria K.C."/>
            <person name="Allen S.E."/>
            <person name="Farag S."/>
            <person name="Shank E.A."/>
            <person name="Bowers A."/>
        </authorList>
    </citation>
    <scope>NUCLEOTIDE SEQUENCE [LARGE SCALE GENOMIC DNA]</scope>
    <source>
        <strain evidence="9 10">AFS021349</strain>
    </source>
</reference>
<dbReference type="PANTHER" id="PTHR34975">
    <property type="entry name" value="SPORE GERMINATION PROTEIN A2"/>
    <property type="match status" value="1"/>
</dbReference>
<feature type="transmembrane region" description="Helical" evidence="8">
    <location>
        <begin position="115"/>
        <end position="132"/>
    </location>
</feature>
<dbReference type="AlphaFoldDB" id="A0A2A8H8N7"/>
<evidence type="ECO:0000256" key="8">
    <source>
        <dbReference type="SAM" id="Phobius"/>
    </source>
</evidence>
<dbReference type="PANTHER" id="PTHR34975:SF2">
    <property type="entry name" value="SPORE GERMINATION PROTEIN A2"/>
    <property type="match status" value="1"/>
</dbReference>